<dbReference type="Pfam" id="PF18697">
    <property type="entry name" value="MLVIN_C"/>
    <property type="match status" value="1"/>
</dbReference>
<evidence type="ECO:0000313" key="8">
    <source>
        <dbReference type="EMBL" id="KYO42871.1"/>
    </source>
</evidence>
<reference evidence="8 9" key="1">
    <citation type="journal article" date="2012" name="Genome Biol.">
        <title>Sequencing three crocodilian genomes to illuminate the evolution of archosaurs and amniotes.</title>
        <authorList>
            <person name="St John J.A."/>
            <person name="Braun E.L."/>
            <person name="Isberg S.R."/>
            <person name="Miles L.G."/>
            <person name="Chong A.Y."/>
            <person name="Gongora J."/>
            <person name="Dalzell P."/>
            <person name="Moran C."/>
            <person name="Bed'hom B."/>
            <person name="Abzhanov A."/>
            <person name="Burgess S.C."/>
            <person name="Cooksey A.M."/>
            <person name="Castoe T.A."/>
            <person name="Crawford N.G."/>
            <person name="Densmore L.D."/>
            <person name="Drew J.C."/>
            <person name="Edwards S.V."/>
            <person name="Faircloth B.C."/>
            <person name="Fujita M.K."/>
            <person name="Greenwold M.J."/>
            <person name="Hoffmann F.G."/>
            <person name="Howard J.M."/>
            <person name="Iguchi T."/>
            <person name="Janes D.E."/>
            <person name="Khan S.Y."/>
            <person name="Kohno S."/>
            <person name="de Koning A.J."/>
            <person name="Lance S.L."/>
            <person name="McCarthy F.M."/>
            <person name="McCormack J.E."/>
            <person name="Merchant M.E."/>
            <person name="Peterson D.G."/>
            <person name="Pollock D.D."/>
            <person name="Pourmand N."/>
            <person name="Raney B.J."/>
            <person name="Roessler K.A."/>
            <person name="Sanford J.R."/>
            <person name="Sawyer R.H."/>
            <person name="Schmidt C.J."/>
            <person name="Triplett E.W."/>
            <person name="Tuberville T.D."/>
            <person name="Venegas-Anaya M."/>
            <person name="Howard J.T."/>
            <person name="Jarvis E.D."/>
            <person name="Guillette L.J.Jr."/>
            <person name="Glenn T.C."/>
            <person name="Green R.E."/>
            <person name="Ray D.A."/>
        </authorList>
    </citation>
    <scope>NUCLEOTIDE SEQUENCE [LARGE SCALE GENOMIC DNA]</scope>
    <source>
        <strain evidence="8">KSC_2009_1</strain>
    </source>
</reference>
<evidence type="ECO:0000256" key="1">
    <source>
        <dbReference type="ARBA" id="ARBA00022679"/>
    </source>
</evidence>
<dbReference type="GO" id="GO:0016787">
    <property type="term" value="F:hydrolase activity"/>
    <property type="evidence" value="ECO:0007669"/>
    <property type="project" value="UniProtKB-KW"/>
</dbReference>
<dbReference type="AlphaFoldDB" id="A0A151P1A5"/>
<keyword evidence="5" id="KW-0378">Hydrolase</keyword>
<name>A0A151P1A5_ALLMI</name>
<dbReference type="STRING" id="8496.A0A151P1A5"/>
<proteinExistence type="predicted"/>
<dbReference type="Proteomes" id="UP000050525">
    <property type="component" value="Unassembled WGS sequence"/>
</dbReference>
<keyword evidence="3" id="KW-0540">Nuclease</keyword>
<keyword evidence="4" id="KW-0255">Endonuclease</keyword>
<keyword evidence="9" id="KW-1185">Reference proteome</keyword>
<evidence type="ECO:0000256" key="5">
    <source>
        <dbReference type="ARBA" id="ARBA00022801"/>
    </source>
</evidence>
<organism evidence="8 9">
    <name type="scientific">Alligator mississippiensis</name>
    <name type="common">American alligator</name>
    <dbReference type="NCBI Taxonomy" id="8496"/>
    <lineage>
        <taxon>Eukaryota</taxon>
        <taxon>Metazoa</taxon>
        <taxon>Chordata</taxon>
        <taxon>Craniata</taxon>
        <taxon>Vertebrata</taxon>
        <taxon>Euteleostomi</taxon>
        <taxon>Archelosauria</taxon>
        <taxon>Archosauria</taxon>
        <taxon>Crocodylia</taxon>
        <taxon>Alligatoridae</taxon>
        <taxon>Alligatorinae</taxon>
        <taxon>Alligator</taxon>
    </lineage>
</organism>
<accession>A0A151P1A5</accession>
<evidence type="ECO:0000313" key="9">
    <source>
        <dbReference type="Proteomes" id="UP000050525"/>
    </source>
</evidence>
<evidence type="ECO:0000256" key="6">
    <source>
        <dbReference type="SAM" id="MobiDB-lite"/>
    </source>
</evidence>
<feature type="region of interest" description="Disordered" evidence="6">
    <location>
        <begin position="73"/>
        <end position="101"/>
    </location>
</feature>
<dbReference type="GO" id="GO:0016779">
    <property type="term" value="F:nucleotidyltransferase activity"/>
    <property type="evidence" value="ECO:0007669"/>
    <property type="project" value="UniProtKB-KW"/>
</dbReference>
<protein>
    <recommendedName>
        <fullName evidence="7">Murine leukemia virus integrase C-terminal domain-containing protein</fullName>
    </recommendedName>
</protein>
<evidence type="ECO:0000259" key="7">
    <source>
        <dbReference type="Pfam" id="PF18697"/>
    </source>
</evidence>
<keyword evidence="2" id="KW-0548">Nucleotidyltransferase</keyword>
<dbReference type="GO" id="GO:0004519">
    <property type="term" value="F:endonuclease activity"/>
    <property type="evidence" value="ECO:0007669"/>
    <property type="project" value="UniProtKB-KW"/>
</dbReference>
<feature type="domain" description="Murine leukemia virus integrase C-terminal" evidence="7">
    <location>
        <begin position="18"/>
        <end position="70"/>
    </location>
</feature>
<dbReference type="InterPro" id="IPR040643">
    <property type="entry name" value="MLVIN_C"/>
</dbReference>
<dbReference type="EMBL" id="AKHW03001328">
    <property type="protein sequence ID" value="KYO42871.1"/>
    <property type="molecule type" value="Genomic_DNA"/>
</dbReference>
<dbReference type="Gene3D" id="2.30.30.850">
    <property type="match status" value="1"/>
</dbReference>
<gene>
    <name evidence="8" type="ORF">Y1Q_0016644</name>
</gene>
<evidence type="ECO:0000256" key="3">
    <source>
        <dbReference type="ARBA" id="ARBA00022722"/>
    </source>
</evidence>
<evidence type="ECO:0000256" key="2">
    <source>
        <dbReference type="ARBA" id="ARBA00022695"/>
    </source>
</evidence>
<sequence length="134" mass="15047">MVRFAAPFQSLLLDAPIHSFKPGDQVLVQKWKKNPLAEKWEGPYQVLLTTHTAVRLANNDKWTHCSRVKPFHTNSQGVITPEADNTREQEANKWTSEPEVPGCLPKLSSSLVGKGLQTWSPHRLAQGVGVRWTP</sequence>
<evidence type="ECO:0000256" key="4">
    <source>
        <dbReference type="ARBA" id="ARBA00022759"/>
    </source>
</evidence>
<keyword evidence="1" id="KW-0808">Transferase</keyword>
<comment type="caution">
    <text evidence="8">The sequence shown here is derived from an EMBL/GenBank/DDBJ whole genome shotgun (WGS) entry which is preliminary data.</text>
</comment>